<evidence type="ECO:0000256" key="11">
    <source>
        <dbReference type="SAM" id="MobiDB-lite"/>
    </source>
</evidence>
<dbReference type="HOGENOM" id="CLU_004222_0_0_1"/>
<feature type="region of interest" description="Disordered" evidence="11">
    <location>
        <begin position="767"/>
        <end position="823"/>
    </location>
</feature>
<name>R0KE72_EXST2</name>
<dbReference type="PANTHER" id="PTHR24346">
    <property type="entry name" value="MAP/MICROTUBULE AFFINITY-REGULATING KINASE"/>
    <property type="match status" value="1"/>
</dbReference>
<accession>R0KE72</accession>
<dbReference type="STRING" id="671987.R0KE72"/>
<dbReference type="EMBL" id="KB908482">
    <property type="protein sequence ID" value="EOA91128.1"/>
    <property type="molecule type" value="Genomic_DNA"/>
</dbReference>
<evidence type="ECO:0000256" key="8">
    <source>
        <dbReference type="ARBA" id="ARBA00022840"/>
    </source>
</evidence>
<dbReference type="SMART" id="SM00220">
    <property type="entry name" value="S_TKc"/>
    <property type="match status" value="1"/>
</dbReference>
<dbReference type="InterPro" id="IPR043024">
    <property type="entry name" value="KA1_sf_fungal"/>
</dbReference>
<dbReference type="GO" id="GO:0035556">
    <property type="term" value="P:intracellular signal transduction"/>
    <property type="evidence" value="ECO:0007669"/>
    <property type="project" value="TreeGrafter"/>
</dbReference>
<evidence type="ECO:0000256" key="9">
    <source>
        <dbReference type="ARBA" id="ARBA00047899"/>
    </source>
</evidence>
<keyword evidence="8" id="KW-0067">ATP-binding</keyword>
<keyword evidence="14" id="KW-1185">Reference proteome</keyword>
<comment type="catalytic activity">
    <reaction evidence="9">
        <text>L-threonyl-[protein] + ATP = O-phospho-L-threonyl-[protein] + ADP + H(+)</text>
        <dbReference type="Rhea" id="RHEA:46608"/>
        <dbReference type="Rhea" id="RHEA-COMP:11060"/>
        <dbReference type="Rhea" id="RHEA-COMP:11605"/>
        <dbReference type="ChEBI" id="CHEBI:15378"/>
        <dbReference type="ChEBI" id="CHEBI:30013"/>
        <dbReference type="ChEBI" id="CHEBI:30616"/>
        <dbReference type="ChEBI" id="CHEBI:61977"/>
        <dbReference type="ChEBI" id="CHEBI:456216"/>
        <dbReference type="EC" id="2.7.11.1"/>
    </reaction>
</comment>
<feature type="region of interest" description="Disordered" evidence="11">
    <location>
        <begin position="693"/>
        <end position="722"/>
    </location>
</feature>
<keyword evidence="7" id="KW-0418">Kinase</keyword>
<evidence type="ECO:0000256" key="1">
    <source>
        <dbReference type="ARBA" id="ARBA00010791"/>
    </source>
</evidence>
<gene>
    <name evidence="13" type="ORF">SETTUDRAFT_102078</name>
</gene>
<feature type="compositionally biased region" description="Low complexity" evidence="11">
    <location>
        <begin position="610"/>
        <end position="627"/>
    </location>
</feature>
<feature type="compositionally biased region" description="Polar residues" evidence="11">
    <location>
        <begin position="1062"/>
        <end position="1079"/>
    </location>
</feature>
<feature type="region of interest" description="Disordered" evidence="11">
    <location>
        <begin position="1015"/>
        <end position="1087"/>
    </location>
</feature>
<feature type="domain" description="Protein kinase" evidence="12">
    <location>
        <begin position="115"/>
        <end position="395"/>
    </location>
</feature>
<dbReference type="Proteomes" id="UP000016935">
    <property type="component" value="Unassembled WGS sequence"/>
</dbReference>
<dbReference type="Pfam" id="PF16797">
    <property type="entry name" value="Fungal_KA1"/>
    <property type="match status" value="1"/>
</dbReference>
<feature type="compositionally biased region" description="Low complexity" evidence="11">
    <location>
        <begin position="95"/>
        <end position="104"/>
    </location>
</feature>
<reference evidence="13 14" key="2">
    <citation type="journal article" date="2013" name="PLoS Genet.">
        <title>Comparative genome structure, secondary metabolite, and effector coding capacity across Cochliobolus pathogens.</title>
        <authorList>
            <person name="Condon B.J."/>
            <person name="Leng Y."/>
            <person name="Wu D."/>
            <person name="Bushley K.E."/>
            <person name="Ohm R.A."/>
            <person name="Otillar R."/>
            <person name="Martin J."/>
            <person name="Schackwitz W."/>
            <person name="Grimwood J."/>
            <person name="MohdZainudin N."/>
            <person name="Xue C."/>
            <person name="Wang R."/>
            <person name="Manning V.A."/>
            <person name="Dhillon B."/>
            <person name="Tu Z.J."/>
            <person name="Steffenson B.J."/>
            <person name="Salamov A."/>
            <person name="Sun H."/>
            <person name="Lowry S."/>
            <person name="LaButti K."/>
            <person name="Han J."/>
            <person name="Copeland A."/>
            <person name="Lindquist E."/>
            <person name="Barry K."/>
            <person name="Schmutz J."/>
            <person name="Baker S.E."/>
            <person name="Ciuffetti L.M."/>
            <person name="Grigoriev I.V."/>
            <person name="Zhong S."/>
            <person name="Turgeon B.G."/>
        </authorList>
    </citation>
    <scope>NUCLEOTIDE SEQUENCE [LARGE SCALE GENOMIC DNA]</scope>
    <source>
        <strain evidence="14">28A</strain>
    </source>
</reference>
<feature type="compositionally biased region" description="Basic and acidic residues" evidence="11">
    <location>
        <begin position="1015"/>
        <end position="1033"/>
    </location>
</feature>
<dbReference type="PROSITE" id="PS50011">
    <property type="entry name" value="PROTEIN_KINASE_DOM"/>
    <property type="match status" value="1"/>
</dbReference>
<evidence type="ECO:0000256" key="7">
    <source>
        <dbReference type="ARBA" id="ARBA00022777"/>
    </source>
</evidence>
<evidence type="ECO:0000256" key="10">
    <source>
        <dbReference type="ARBA" id="ARBA00048679"/>
    </source>
</evidence>
<dbReference type="InterPro" id="IPR008271">
    <property type="entry name" value="Ser/Thr_kinase_AS"/>
</dbReference>
<organism evidence="13 14">
    <name type="scientific">Exserohilum turcicum (strain 28A)</name>
    <name type="common">Northern leaf blight fungus</name>
    <name type="synonym">Setosphaeria turcica</name>
    <dbReference type="NCBI Taxonomy" id="671987"/>
    <lineage>
        <taxon>Eukaryota</taxon>
        <taxon>Fungi</taxon>
        <taxon>Dikarya</taxon>
        <taxon>Ascomycota</taxon>
        <taxon>Pezizomycotina</taxon>
        <taxon>Dothideomycetes</taxon>
        <taxon>Pleosporomycetidae</taxon>
        <taxon>Pleosporales</taxon>
        <taxon>Pleosporineae</taxon>
        <taxon>Pleosporaceae</taxon>
        <taxon>Exserohilum</taxon>
    </lineage>
</organism>
<evidence type="ECO:0000256" key="6">
    <source>
        <dbReference type="ARBA" id="ARBA00022741"/>
    </source>
</evidence>
<dbReference type="SUPFAM" id="SSF56112">
    <property type="entry name" value="Protein kinase-like (PK-like)"/>
    <property type="match status" value="1"/>
</dbReference>
<dbReference type="InterPro" id="IPR000719">
    <property type="entry name" value="Prot_kinase_dom"/>
</dbReference>
<proteinExistence type="inferred from homology"/>
<dbReference type="EC" id="2.7.11.1" evidence="2"/>
<dbReference type="Gene3D" id="3.30.310.220">
    <property type="entry name" value="Fungal kinase associated-1 domain"/>
    <property type="match status" value="1"/>
</dbReference>
<dbReference type="AlphaFoldDB" id="R0KE72"/>
<evidence type="ECO:0000313" key="13">
    <source>
        <dbReference type="EMBL" id="EOA91128.1"/>
    </source>
</evidence>
<dbReference type="PROSITE" id="PS00108">
    <property type="entry name" value="PROTEIN_KINASE_ST"/>
    <property type="match status" value="1"/>
</dbReference>
<dbReference type="RefSeq" id="XP_008021768.1">
    <property type="nucleotide sequence ID" value="XM_008023577.1"/>
</dbReference>
<reference evidence="13 14" key="1">
    <citation type="journal article" date="2012" name="PLoS Pathog.">
        <title>Diverse lifestyles and strategies of plant pathogenesis encoded in the genomes of eighteen Dothideomycetes fungi.</title>
        <authorList>
            <person name="Ohm R.A."/>
            <person name="Feau N."/>
            <person name="Henrissat B."/>
            <person name="Schoch C.L."/>
            <person name="Horwitz B.A."/>
            <person name="Barry K.W."/>
            <person name="Condon B.J."/>
            <person name="Copeland A.C."/>
            <person name="Dhillon B."/>
            <person name="Glaser F."/>
            <person name="Hesse C.N."/>
            <person name="Kosti I."/>
            <person name="LaButti K."/>
            <person name="Lindquist E.A."/>
            <person name="Lucas S."/>
            <person name="Salamov A.A."/>
            <person name="Bradshaw R.E."/>
            <person name="Ciuffetti L."/>
            <person name="Hamelin R.C."/>
            <person name="Kema G.H.J."/>
            <person name="Lawrence C."/>
            <person name="Scott J.A."/>
            <person name="Spatafora J.W."/>
            <person name="Turgeon B.G."/>
            <person name="de Wit P.J.G.M."/>
            <person name="Zhong S."/>
            <person name="Goodwin S.B."/>
            <person name="Grigoriev I.V."/>
        </authorList>
    </citation>
    <scope>NUCLEOTIDE SEQUENCE [LARGE SCALE GENOMIC DNA]</scope>
    <source>
        <strain evidence="14">28A</strain>
    </source>
</reference>
<feature type="compositionally biased region" description="Basic and acidic residues" evidence="11">
    <location>
        <begin position="81"/>
        <end position="93"/>
    </location>
</feature>
<dbReference type="InterPro" id="IPR011009">
    <property type="entry name" value="Kinase-like_dom_sf"/>
</dbReference>
<evidence type="ECO:0000313" key="14">
    <source>
        <dbReference type="Proteomes" id="UP000016935"/>
    </source>
</evidence>
<dbReference type="Gene3D" id="1.10.510.10">
    <property type="entry name" value="Transferase(Phosphotransferase) domain 1"/>
    <property type="match status" value="1"/>
</dbReference>
<evidence type="ECO:0000256" key="2">
    <source>
        <dbReference type="ARBA" id="ARBA00012513"/>
    </source>
</evidence>
<feature type="compositionally biased region" description="Polar residues" evidence="11">
    <location>
        <begin position="767"/>
        <end position="803"/>
    </location>
</feature>
<dbReference type="GO" id="GO:0005938">
    <property type="term" value="C:cell cortex"/>
    <property type="evidence" value="ECO:0007669"/>
    <property type="project" value="UniProtKB-ARBA"/>
</dbReference>
<keyword evidence="6" id="KW-0547">Nucleotide-binding</keyword>
<dbReference type="GO" id="GO:0005524">
    <property type="term" value="F:ATP binding"/>
    <property type="evidence" value="ECO:0007669"/>
    <property type="project" value="UniProtKB-KW"/>
</dbReference>
<dbReference type="PANTHER" id="PTHR24346:SF110">
    <property type="entry name" value="NON-SPECIFIC SERINE_THREONINE PROTEIN KINASE"/>
    <property type="match status" value="1"/>
</dbReference>
<keyword evidence="4" id="KW-0597">Phosphoprotein</keyword>
<evidence type="ECO:0000256" key="5">
    <source>
        <dbReference type="ARBA" id="ARBA00022679"/>
    </source>
</evidence>
<dbReference type="GO" id="GO:0004674">
    <property type="term" value="F:protein serine/threonine kinase activity"/>
    <property type="evidence" value="ECO:0007669"/>
    <property type="project" value="UniProtKB-KW"/>
</dbReference>
<protein>
    <recommendedName>
        <fullName evidence="2">non-specific serine/threonine protein kinase</fullName>
        <ecNumber evidence="2">2.7.11.1</ecNumber>
    </recommendedName>
</protein>
<dbReference type="eggNOG" id="KOG0588">
    <property type="taxonomic scope" value="Eukaryota"/>
</dbReference>
<feature type="region of interest" description="Disordered" evidence="11">
    <location>
        <begin position="555"/>
        <end position="659"/>
    </location>
</feature>
<keyword evidence="3" id="KW-0723">Serine/threonine-protein kinase</keyword>
<feature type="region of interest" description="Disordered" evidence="11">
    <location>
        <begin position="75"/>
        <end position="119"/>
    </location>
</feature>
<dbReference type="FunFam" id="1.10.510.10:FF:002176">
    <property type="entry name" value="CAMK family protein kinase"/>
    <property type="match status" value="1"/>
</dbReference>
<dbReference type="InterPro" id="IPR031850">
    <property type="entry name" value="Fungal_KA1_dom"/>
</dbReference>
<dbReference type="OrthoDB" id="504170at2759"/>
<feature type="region of interest" description="Disordered" evidence="11">
    <location>
        <begin position="1"/>
        <end position="57"/>
    </location>
</feature>
<evidence type="ECO:0000256" key="4">
    <source>
        <dbReference type="ARBA" id="ARBA00022553"/>
    </source>
</evidence>
<evidence type="ECO:0000259" key="12">
    <source>
        <dbReference type="PROSITE" id="PS50011"/>
    </source>
</evidence>
<comment type="catalytic activity">
    <reaction evidence="10">
        <text>L-seryl-[protein] + ATP = O-phospho-L-seryl-[protein] + ADP + H(+)</text>
        <dbReference type="Rhea" id="RHEA:17989"/>
        <dbReference type="Rhea" id="RHEA-COMP:9863"/>
        <dbReference type="Rhea" id="RHEA-COMP:11604"/>
        <dbReference type="ChEBI" id="CHEBI:15378"/>
        <dbReference type="ChEBI" id="CHEBI:29999"/>
        <dbReference type="ChEBI" id="CHEBI:30616"/>
        <dbReference type="ChEBI" id="CHEBI:83421"/>
        <dbReference type="ChEBI" id="CHEBI:456216"/>
        <dbReference type="EC" id="2.7.11.1"/>
    </reaction>
</comment>
<dbReference type="GeneID" id="19394905"/>
<feature type="compositionally biased region" description="Low complexity" evidence="11">
    <location>
        <begin position="637"/>
        <end position="647"/>
    </location>
</feature>
<comment type="similarity">
    <text evidence="1">Belongs to the protein kinase superfamily. CAMK Ser/Thr protein kinase family. NIM1 subfamily.</text>
</comment>
<keyword evidence="5" id="KW-0808">Transferase</keyword>
<sequence length="1280" mass="143394">MDSAFLGRPPLRRRALGDGTNRANEGPRSQRRDEKHDSAHVPSASPQPLPHNESIVPNGSLSIRHEQASLENKHLSAVQAHDGRPPSSKRDSEISNTSTNASSSNRRRKTHIGPWQLGKTIGRGGCSRVRLVRHSGTGQYGAAKIISKATAEKVRALSLANLIKSAEQDPTLYSDGKVIPFGLEREICIMKLLDHPNIVRLYDIWENRDELYLIMEFVEGGELFSYIHEQGGLIEIHTVHIFRQIIAALIYCHRINIHHRDLKPENILLDRDTMTVKLVDFGMAALQPAGKQLTTPCGSPHYAAPEVIKTTSYDGGKADVWSCGVILFVLLTGTPPFNYSGDDRHLKHLFRDIAEAKYVMPDNISKEAQDLIKRILVPEPKRRISLEEIWNHPFLRKYQQELNFHGENAHLDHWTGPLPAIADWVPLNRATIDREILRYLRTLWHSEKEETVIQKLMSNEPNQEKYFYSALRKYHTDQLENYQPSAHHAVAHSNSDHHHNTRYSPTRLDIAKLPSKQHNRSQSAYSILNNEHLYSKHSLYESPASEASYDPYRASRQPVIPVPGDTPLSQNVTVHRRHSNRSEKPRPTTALGHRTGSSLRIQALRHSSKRSSAMSRGSSSRSSPSHRTIPVQRHSMSRSSLASSHWPSSPPVIPRAGGIGKRGVSFSHLRDRRSSAATASSWQTEVGSCADYMSHRPHTSTGSYGPATRASTARSNAKAKVPVSTEIPRLKLRKPESPTKYIQGEVRKVSMELGKVMEEAFNRSSVGSSIRSGTDAYHNTSQYDSPPTSFSNTRDSGASTLATTPGAKMLSGERPLPPLPAETPNTFVQRKLAETRAEIARRLHEDDSTEHFNEILEHLDRLMVPAAVGTKRIASAPAKSPEYGPLHVIPEEVKTDSGDGFGSLIPHYRSVTDPVRPQGRRFVPEQQQTIRIVDGSPTRVAPLNIRKRSGASLKSTKTISEATVAPPLGSYDHSTVRPYQDVQNELPITRTNNVAPALEKQNTVVKKKKSLWFRRNADDRERDQNEKENEVKKKQSNGLLQIPEAWQGLDDRLKNDPAPLTKTGSLKHNQKQSNGSNESEFPMRNADGTTRKGFFAFFGKKSRDEKAKKPMDLGGVNFSSSSILSNFDLGPGSSNDAARTGPPEMQMNWLSHFLHIKPASKTLCFQIGRGKVRQDLVRLLRDWQRFGVHDVSLDRESNSINARIDKNNHLKIKPVSFVIELFVVLEHGRRANLCLARFTQTRGAASSFRKVVDIVEDVCRARCMLVEDEQKRASMMEVLG</sequence>
<feature type="compositionally biased region" description="Basic and acidic residues" evidence="11">
    <location>
        <begin position="28"/>
        <end position="39"/>
    </location>
</feature>
<evidence type="ECO:0000256" key="3">
    <source>
        <dbReference type="ARBA" id="ARBA00022527"/>
    </source>
</evidence>
<dbReference type="Pfam" id="PF00069">
    <property type="entry name" value="Pkinase"/>
    <property type="match status" value="1"/>
</dbReference>
<feature type="compositionally biased region" description="Polar residues" evidence="11">
    <location>
        <begin position="699"/>
        <end position="715"/>
    </location>
</feature>